<dbReference type="KEGG" id="tmb:Thimo_1556"/>
<sequence length="125" mass="13937">MADKSSSDQPVFDEWGFLEDPDLWNRDLALGIAAELDLPELTEDHWRIIDGLRDHYLTTGNLPAQQILCHELDLIPTCVTDLFGGPIEAWKVAGLPDPGEEARTYMANMEKDIVPLADDDSDGDE</sequence>
<proteinExistence type="inferred from homology"/>
<gene>
    <name evidence="4" type="ORF">Thimo_1556</name>
</gene>
<dbReference type="GO" id="GO:0097163">
    <property type="term" value="F:sulfur carrier activity"/>
    <property type="evidence" value="ECO:0007669"/>
    <property type="project" value="TreeGrafter"/>
</dbReference>
<evidence type="ECO:0000256" key="3">
    <source>
        <dbReference type="ARBA" id="ARBA00022490"/>
    </source>
</evidence>
<dbReference type="eggNOG" id="COG2920">
    <property type="taxonomic scope" value="Bacteria"/>
</dbReference>
<dbReference type="Proteomes" id="UP000010816">
    <property type="component" value="Chromosome"/>
</dbReference>
<dbReference type="SUPFAM" id="SSF69721">
    <property type="entry name" value="DsrC, the gamma subunit of dissimilatory sulfite reductase"/>
    <property type="match status" value="1"/>
</dbReference>
<evidence type="ECO:0000313" key="5">
    <source>
        <dbReference type="Proteomes" id="UP000010816"/>
    </source>
</evidence>
<evidence type="ECO:0000313" key="4">
    <source>
        <dbReference type="EMBL" id="AGA90337.1"/>
    </source>
</evidence>
<evidence type="ECO:0000256" key="1">
    <source>
        <dbReference type="ARBA" id="ARBA00004496"/>
    </source>
</evidence>
<organism evidence="4 5">
    <name type="scientific">Thioflavicoccus mobilis 8321</name>
    <dbReference type="NCBI Taxonomy" id="765912"/>
    <lineage>
        <taxon>Bacteria</taxon>
        <taxon>Pseudomonadati</taxon>
        <taxon>Pseudomonadota</taxon>
        <taxon>Gammaproteobacteria</taxon>
        <taxon>Chromatiales</taxon>
        <taxon>Chromatiaceae</taxon>
        <taxon>Thioflavicoccus</taxon>
    </lineage>
</organism>
<dbReference type="RefSeq" id="WP_015280478.1">
    <property type="nucleotide sequence ID" value="NC_019940.1"/>
</dbReference>
<evidence type="ECO:0000256" key="2">
    <source>
        <dbReference type="ARBA" id="ARBA00005718"/>
    </source>
</evidence>
<protein>
    <submittedName>
        <fullName evidence="4">Dissimilatory sulfite reductase (Desulfoviridin), gamma subunit</fullName>
    </submittedName>
</protein>
<name>L0GWX9_9GAMM</name>
<dbReference type="STRING" id="765912.Thimo_1556"/>
<comment type="subcellular location">
    <subcellularLocation>
        <location evidence="1">Cytoplasm</location>
    </subcellularLocation>
</comment>
<dbReference type="HOGENOM" id="CLU_153199_2_0_6"/>
<dbReference type="AlphaFoldDB" id="L0GWX9"/>
<dbReference type="GO" id="GO:0005737">
    <property type="term" value="C:cytoplasm"/>
    <property type="evidence" value="ECO:0007669"/>
    <property type="project" value="UniProtKB-SubCell"/>
</dbReference>
<comment type="similarity">
    <text evidence="2">Belongs to the DsrC/TusE family.</text>
</comment>
<dbReference type="Pfam" id="PF04358">
    <property type="entry name" value="DsrC"/>
    <property type="match status" value="1"/>
</dbReference>
<dbReference type="InterPro" id="IPR042072">
    <property type="entry name" value="DsrC-like_C"/>
</dbReference>
<dbReference type="EMBL" id="CP003051">
    <property type="protein sequence ID" value="AGA90337.1"/>
    <property type="molecule type" value="Genomic_DNA"/>
</dbReference>
<accession>L0GWX9</accession>
<dbReference type="PANTHER" id="PTHR37010">
    <property type="entry name" value="SULFURTRANSFERASE TUSE"/>
    <property type="match status" value="1"/>
</dbReference>
<keyword evidence="3" id="KW-0963">Cytoplasm</keyword>
<dbReference type="OrthoDB" id="8562858at2"/>
<dbReference type="InterPro" id="IPR007453">
    <property type="entry name" value="DsrC/TusE"/>
</dbReference>
<dbReference type="GO" id="GO:0002143">
    <property type="term" value="P:tRNA wobble position uridine thiolation"/>
    <property type="evidence" value="ECO:0007669"/>
    <property type="project" value="TreeGrafter"/>
</dbReference>
<reference evidence="4 5" key="1">
    <citation type="submission" date="2011-09" db="EMBL/GenBank/DDBJ databases">
        <title>Complete sequence of chromosome of Thioflavicoccus mobilis 8321.</title>
        <authorList>
            <consortium name="US DOE Joint Genome Institute"/>
            <person name="Lucas S."/>
            <person name="Han J."/>
            <person name="Lapidus A."/>
            <person name="Cheng J.-F."/>
            <person name="Goodwin L."/>
            <person name="Pitluck S."/>
            <person name="Peters L."/>
            <person name="Ovchinnikova G."/>
            <person name="Lu M."/>
            <person name="Detter J.C."/>
            <person name="Han C."/>
            <person name="Tapia R."/>
            <person name="Land M."/>
            <person name="Hauser L."/>
            <person name="Kyrpides N."/>
            <person name="Ivanova N."/>
            <person name="Pagani I."/>
            <person name="Vogl K."/>
            <person name="Liu Z."/>
            <person name="Imhoff J."/>
            <person name="Thiel V."/>
            <person name="Frigaard N.-U."/>
            <person name="Bryant D."/>
            <person name="Woyke T."/>
        </authorList>
    </citation>
    <scope>NUCLEOTIDE SEQUENCE [LARGE SCALE GENOMIC DNA]</scope>
    <source>
        <strain evidence="4 5">8321</strain>
    </source>
</reference>
<dbReference type="PANTHER" id="PTHR37010:SF1">
    <property type="entry name" value="SULFURTRANSFERASE TUSE"/>
    <property type="match status" value="1"/>
</dbReference>
<dbReference type="Gene3D" id="1.10.10.370">
    <property type="entry name" value="DsrC-like protein, C-terminal domain"/>
    <property type="match status" value="1"/>
</dbReference>
<dbReference type="InterPro" id="IPR025526">
    <property type="entry name" value="DsrC-like_dom_sf"/>
</dbReference>
<keyword evidence="5" id="KW-1185">Reference proteome</keyword>